<dbReference type="PANTHER" id="PTHR14845">
    <property type="entry name" value="COILED-COIL DOMAIN-CONTAINING 166"/>
    <property type="match status" value="1"/>
</dbReference>
<feature type="compositionally biased region" description="Polar residues" evidence="2">
    <location>
        <begin position="17"/>
        <end position="30"/>
    </location>
</feature>
<dbReference type="PANTHER" id="PTHR14845:SF6">
    <property type="entry name" value="BASAL BODY-ORIENTATION FACTOR 1"/>
    <property type="match status" value="1"/>
</dbReference>
<protein>
    <recommendedName>
        <fullName evidence="5">Basal body-orientation factor 1</fullName>
    </recommendedName>
</protein>
<feature type="region of interest" description="Disordered" evidence="2">
    <location>
        <begin position="379"/>
        <end position="424"/>
    </location>
</feature>
<evidence type="ECO:0008006" key="5">
    <source>
        <dbReference type="Google" id="ProtNLM"/>
    </source>
</evidence>
<proteinExistence type="predicted"/>
<feature type="coiled-coil region" evidence="1">
    <location>
        <begin position="58"/>
        <end position="110"/>
    </location>
</feature>
<feature type="region of interest" description="Disordered" evidence="2">
    <location>
        <begin position="455"/>
        <end position="494"/>
    </location>
</feature>
<evidence type="ECO:0000256" key="2">
    <source>
        <dbReference type="SAM" id="MobiDB-lite"/>
    </source>
</evidence>
<feature type="region of interest" description="Disordered" evidence="2">
    <location>
        <begin position="1"/>
        <end position="30"/>
    </location>
</feature>
<accession>A0A061J3V9</accession>
<feature type="compositionally biased region" description="Low complexity" evidence="2">
    <location>
        <begin position="415"/>
        <end position="424"/>
    </location>
</feature>
<feature type="coiled-coil region" evidence="1">
    <location>
        <begin position="286"/>
        <end position="349"/>
    </location>
</feature>
<gene>
    <name evidence="3" type="ORF">TRSC58_03465</name>
</gene>
<evidence type="ECO:0000313" key="4">
    <source>
        <dbReference type="Proteomes" id="UP000031737"/>
    </source>
</evidence>
<dbReference type="VEuPathDB" id="TriTrypDB:TRSC58_03465"/>
<evidence type="ECO:0000313" key="3">
    <source>
        <dbReference type="EMBL" id="ESL08826.1"/>
    </source>
</evidence>
<reference evidence="3 4" key="1">
    <citation type="submission" date="2013-07" db="EMBL/GenBank/DDBJ databases">
        <authorList>
            <person name="Stoco P.H."/>
            <person name="Wagner G."/>
            <person name="Gerber A."/>
            <person name="Zaha A."/>
            <person name="Thompson C."/>
            <person name="Bartholomeu D.C."/>
            <person name="Luckemeyer D.D."/>
            <person name="Bahia D."/>
            <person name="Loreto E."/>
            <person name="Prestes E.B."/>
            <person name="Lima F.M."/>
            <person name="Rodrigues-Luiz G."/>
            <person name="Vallejo G.A."/>
            <person name="Filho J.F."/>
            <person name="Monteiro K.M."/>
            <person name="Tyler K.M."/>
            <person name="de Almeida L.G."/>
            <person name="Ortiz M.F."/>
            <person name="Siervo M.A."/>
            <person name="de Moraes M.H."/>
            <person name="Cunha O.L."/>
            <person name="Mendonca-Neto R."/>
            <person name="Silva R."/>
            <person name="Teixeira S.M."/>
            <person name="Murta S.M."/>
            <person name="Sincero T.C."/>
            <person name="Mendes T.A."/>
            <person name="Urmenyi T.P."/>
            <person name="Silva V.G."/>
            <person name="da Rocha W.D."/>
            <person name="Andersson B."/>
            <person name="Romanha A.J."/>
            <person name="Steindel M."/>
            <person name="de Vasconcelos A.T."/>
            <person name="Grisard E.C."/>
        </authorList>
    </citation>
    <scope>NUCLEOTIDE SEQUENCE [LARGE SCALE GENOMIC DNA]</scope>
    <source>
        <strain evidence="3 4">SC58</strain>
    </source>
</reference>
<evidence type="ECO:0000256" key="1">
    <source>
        <dbReference type="SAM" id="Coils"/>
    </source>
</evidence>
<dbReference type="OrthoDB" id="441129at2759"/>
<organism evidence="3 4">
    <name type="scientific">Trypanosoma rangeli SC58</name>
    <dbReference type="NCBI Taxonomy" id="429131"/>
    <lineage>
        <taxon>Eukaryota</taxon>
        <taxon>Discoba</taxon>
        <taxon>Euglenozoa</taxon>
        <taxon>Kinetoplastea</taxon>
        <taxon>Metakinetoplastina</taxon>
        <taxon>Trypanosomatida</taxon>
        <taxon>Trypanosomatidae</taxon>
        <taxon>Trypanosoma</taxon>
        <taxon>Herpetosoma</taxon>
    </lineage>
</organism>
<dbReference type="Proteomes" id="UP000031737">
    <property type="component" value="Unassembled WGS sequence"/>
</dbReference>
<feature type="compositionally biased region" description="Basic and acidic residues" evidence="2">
    <location>
        <begin position="483"/>
        <end position="493"/>
    </location>
</feature>
<sequence length="556" mass="63197">MPPRAPPIFGRGKRRGNNSVSPTRGGSASLQGDVVSSTFANVDLRVTKAAMTEYAKRCETMSHENALLRSQLEEHESDSIKVVQHLKEKLQSAVSEVTEQRSEIERLLADSAEAEEGLRHQYERILEERDTQMTQYAVIIQRLQTNLEAAAQQVHQREMHRLELQRLHDEIENMRTRHDCEIAALRFQTVDRKMRLVALEETMRESFKTQVERESDRLLEAKSKALLEDHELLQYERLRLTQEIEELVQLTTVKNSECADVRRKGELRQHACEEALRRIVLGNRRARESEAKTQRLERRVKELTQEKQAIRDELSRRYEAQIQTLEKTLAETRNSLQSHRVELQRLRHVASTIMDQRSDLERFFYVALEDVRRMRSRAPRRPLLAPPMQLPSLPTADNGGAHPRHSQQQQRQETPSSMGMSVPSPVVMKGTTFLTESPVSANAMGSSNVAPFTMTASTTPTTSTRPPSSVVVPSPPSGAALRRRGEGTARPTRDAYSSNNAAFISSGEGCEGVYLGDLSWEDKEKIIKALLFFINQTCYQKLPGSRLKGEPTPMET</sequence>
<name>A0A061J3V9_TRYRA</name>
<keyword evidence="4" id="KW-1185">Reference proteome</keyword>
<dbReference type="EMBL" id="AUPL01003465">
    <property type="protein sequence ID" value="ESL08826.1"/>
    <property type="molecule type" value="Genomic_DNA"/>
</dbReference>
<dbReference type="AlphaFoldDB" id="A0A061J3V9"/>
<keyword evidence="1" id="KW-0175">Coiled coil</keyword>
<comment type="caution">
    <text evidence="3">The sequence shown here is derived from an EMBL/GenBank/DDBJ whole genome shotgun (WGS) entry which is preliminary data.</text>
</comment>
<feature type="compositionally biased region" description="Low complexity" evidence="2">
    <location>
        <begin position="455"/>
        <end position="472"/>
    </location>
</feature>